<dbReference type="InterPro" id="IPR025388">
    <property type="entry name" value="Alginate_export_dom"/>
</dbReference>
<protein>
    <recommendedName>
        <fullName evidence="1">Alginate export domain-containing protein</fullName>
    </recommendedName>
</protein>
<gene>
    <name evidence="2" type="ORF">GCM10011403_14540</name>
</gene>
<keyword evidence="3" id="KW-1185">Reference proteome</keyword>
<dbReference type="Proteomes" id="UP000627715">
    <property type="component" value="Unassembled WGS sequence"/>
</dbReference>
<dbReference type="Gene3D" id="2.40.160.10">
    <property type="entry name" value="Porin"/>
    <property type="match status" value="1"/>
</dbReference>
<name>A0A917GV94_9GAMM</name>
<dbReference type="InterPro" id="IPR023614">
    <property type="entry name" value="Porin_dom_sf"/>
</dbReference>
<organism evidence="2 3">
    <name type="scientific">Pseudohongiella nitratireducens</name>
    <dbReference type="NCBI Taxonomy" id="1768907"/>
    <lineage>
        <taxon>Bacteria</taxon>
        <taxon>Pseudomonadati</taxon>
        <taxon>Pseudomonadota</taxon>
        <taxon>Gammaproteobacteria</taxon>
        <taxon>Pseudomonadales</taxon>
        <taxon>Pseudohongiellaceae</taxon>
        <taxon>Pseudohongiella</taxon>
    </lineage>
</organism>
<accession>A0A917GV94</accession>
<evidence type="ECO:0000313" key="2">
    <source>
        <dbReference type="EMBL" id="GGG58282.1"/>
    </source>
</evidence>
<dbReference type="EMBL" id="BMIY01000006">
    <property type="protein sequence ID" value="GGG58282.1"/>
    <property type="molecule type" value="Genomic_DNA"/>
</dbReference>
<reference evidence="2" key="2">
    <citation type="submission" date="2020-09" db="EMBL/GenBank/DDBJ databases">
        <authorList>
            <person name="Sun Q."/>
            <person name="Zhou Y."/>
        </authorList>
    </citation>
    <scope>NUCLEOTIDE SEQUENCE</scope>
    <source>
        <strain evidence="2">CGMCC 1.15425</strain>
    </source>
</reference>
<proteinExistence type="predicted"/>
<comment type="caution">
    <text evidence="2">The sequence shown here is derived from an EMBL/GenBank/DDBJ whole genome shotgun (WGS) entry which is preliminary data.</text>
</comment>
<sequence>MNSINIKGKILSGLISQRLTLATVLGASALINSLSVSAQNDGETAAENASRFAINFRARTEHVSDEGVSEDAFAPSLRTRLRFDSASWNQLSVAVELDNVTYLGDERFNNTRNGQVQYPVIADPKGSDLNQLYVQYNNNGTTLKAGRQRILHADQRFIGGVGWRQNEQTYDALTWQQQWGDNIQLQYGWIDETQRIFGPDEGSPPASLESDHHVMNLDWKISDSVNVALFSYDLDFSDAAALSSRTVGLDVKGGFADIWGYRLTAAEQSDSAGNPFDYSASYWLASLSAKLDSFTVAVTETSLGADEDANRAFQTPLATLHAFQGWADRFLTTPGFGIRDTQFTISGTLFGANTQLHWHQYRSDTGGMELGSEWNFQIAKQIDRYSLALKFADYQADEFSQDSSKLWVTIATGF</sequence>
<dbReference type="Pfam" id="PF13372">
    <property type="entry name" value="Alginate_exp"/>
    <property type="match status" value="1"/>
</dbReference>
<reference evidence="2" key="1">
    <citation type="journal article" date="2014" name="Int. J. Syst. Evol. Microbiol.">
        <title>Complete genome sequence of Corynebacterium casei LMG S-19264T (=DSM 44701T), isolated from a smear-ripened cheese.</title>
        <authorList>
            <consortium name="US DOE Joint Genome Institute (JGI-PGF)"/>
            <person name="Walter F."/>
            <person name="Albersmeier A."/>
            <person name="Kalinowski J."/>
            <person name="Ruckert C."/>
        </authorList>
    </citation>
    <scope>NUCLEOTIDE SEQUENCE</scope>
    <source>
        <strain evidence="2">CGMCC 1.15425</strain>
    </source>
</reference>
<dbReference type="AlphaFoldDB" id="A0A917GV94"/>
<evidence type="ECO:0000313" key="3">
    <source>
        <dbReference type="Proteomes" id="UP000627715"/>
    </source>
</evidence>
<feature type="domain" description="Alginate export" evidence="1">
    <location>
        <begin position="52"/>
        <end position="176"/>
    </location>
</feature>
<evidence type="ECO:0000259" key="1">
    <source>
        <dbReference type="Pfam" id="PF13372"/>
    </source>
</evidence>